<dbReference type="InterPro" id="IPR027417">
    <property type="entry name" value="P-loop_NTPase"/>
</dbReference>
<dbReference type="PANTHER" id="PTHR30258:SF1">
    <property type="entry name" value="PROTEIN TRANSPORT PROTEIN HOFB HOMOLOG"/>
    <property type="match status" value="1"/>
</dbReference>
<organism evidence="5 6">
    <name type="scientific">Pandoraea aquatica</name>
    <dbReference type="NCBI Taxonomy" id="2508290"/>
    <lineage>
        <taxon>Bacteria</taxon>
        <taxon>Pseudomonadati</taxon>
        <taxon>Pseudomonadota</taxon>
        <taxon>Betaproteobacteria</taxon>
        <taxon>Burkholderiales</taxon>
        <taxon>Burkholderiaceae</taxon>
        <taxon>Pandoraea</taxon>
    </lineage>
</organism>
<dbReference type="GO" id="GO:0005524">
    <property type="term" value="F:ATP binding"/>
    <property type="evidence" value="ECO:0007669"/>
    <property type="project" value="UniProtKB-KW"/>
</dbReference>
<dbReference type="Pfam" id="PF00437">
    <property type="entry name" value="T2SSE"/>
    <property type="match status" value="1"/>
</dbReference>
<dbReference type="RefSeq" id="WP_150575198.1">
    <property type="nucleotide sequence ID" value="NZ_CABPSN010000002.1"/>
</dbReference>
<dbReference type="CDD" id="cd01129">
    <property type="entry name" value="PulE-GspE-like"/>
    <property type="match status" value="1"/>
</dbReference>
<feature type="domain" description="Bacterial type II secretion system protein E" evidence="4">
    <location>
        <begin position="377"/>
        <end position="391"/>
    </location>
</feature>
<sequence length="560" mass="60204">MNAMTSTTTTFAAQLVTWQQAARDAGESLDDYTARLLLADSAQLDTVARAADVVPLAPDSPEIGSLAQRIRFDLLSLADAVRHRVLPVCVDDVGYLVIERPFDLSVRSWCVVHPLASRLRPAMTMPGVVARALDEAERRERVLETSAGADDTTDTLRHATEISRASIAGHDDAVVRLVDAALLDALRSRASDIHVETTADGLAIRYRIDGVLHLVGRWSGKEDAEQAVSRLKVLAGLDIGERRVPQDGRFKARIEGGDIDFRVSVMPSIHGEDAVLRILDKRHRNANLTFASLGLDDHTVAGIRATLAKPHGMLLVTGPTGSGKSTTLYAALAESNTGERKLITIEDPVEYELPGVLQIPVNEKKGLTFARGLRSILRHDPDTILVGEIRDGETAAIAVQAALTGHLVLSSLHANSAFGVLERFLHMGLDPASVTEALQAIVAQRLVRRVCESCATLCAPPVDVSAARQLDAHELTGGRWRQGAGCDACRHTGYAGRIAVAEVLTLDDAIQAALLRRASAAQMRDIARNSGHVLMQDTALAAARNGLTTLQEITRVFGIS</sequence>
<dbReference type="EMBL" id="CABPSN010000002">
    <property type="protein sequence ID" value="VVD88218.1"/>
    <property type="molecule type" value="Genomic_DNA"/>
</dbReference>
<evidence type="ECO:0000256" key="2">
    <source>
        <dbReference type="ARBA" id="ARBA00022741"/>
    </source>
</evidence>
<dbReference type="OrthoDB" id="5790493at2"/>
<dbReference type="AlphaFoldDB" id="A0A5E4TNQ9"/>
<dbReference type="PANTHER" id="PTHR30258">
    <property type="entry name" value="TYPE II SECRETION SYSTEM PROTEIN GSPE-RELATED"/>
    <property type="match status" value="1"/>
</dbReference>
<evidence type="ECO:0000259" key="4">
    <source>
        <dbReference type="PROSITE" id="PS00662"/>
    </source>
</evidence>
<accession>A0A5E4TNQ9</accession>
<evidence type="ECO:0000313" key="5">
    <source>
        <dbReference type="EMBL" id="VVD88218.1"/>
    </source>
</evidence>
<dbReference type="PROSITE" id="PS00662">
    <property type="entry name" value="T2SP_E"/>
    <property type="match status" value="1"/>
</dbReference>
<dbReference type="GO" id="GO:0005886">
    <property type="term" value="C:plasma membrane"/>
    <property type="evidence" value="ECO:0007669"/>
    <property type="project" value="TreeGrafter"/>
</dbReference>
<keyword evidence="3" id="KW-0067">ATP-binding</keyword>
<evidence type="ECO:0000256" key="3">
    <source>
        <dbReference type="ARBA" id="ARBA00022840"/>
    </source>
</evidence>
<evidence type="ECO:0000313" key="6">
    <source>
        <dbReference type="Proteomes" id="UP000366819"/>
    </source>
</evidence>
<dbReference type="Gene3D" id="3.40.50.300">
    <property type="entry name" value="P-loop containing nucleotide triphosphate hydrolases"/>
    <property type="match status" value="1"/>
</dbReference>
<protein>
    <submittedName>
        <fullName evidence="5">Type II secretion system protein E</fullName>
    </submittedName>
</protein>
<proteinExistence type="inferred from homology"/>
<dbReference type="SMART" id="SM00382">
    <property type="entry name" value="AAA"/>
    <property type="match status" value="1"/>
</dbReference>
<dbReference type="InterPro" id="IPR003593">
    <property type="entry name" value="AAA+_ATPase"/>
</dbReference>
<dbReference type="GO" id="GO:0016887">
    <property type="term" value="F:ATP hydrolysis activity"/>
    <property type="evidence" value="ECO:0007669"/>
    <property type="project" value="TreeGrafter"/>
</dbReference>
<name>A0A5E4TNQ9_9BURK</name>
<dbReference type="Gene3D" id="3.30.450.90">
    <property type="match status" value="1"/>
</dbReference>
<evidence type="ECO:0000256" key="1">
    <source>
        <dbReference type="ARBA" id="ARBA00006611"/>
    </source>
</evidence>
<reference evidence="5 6" key="1">
    <citation type="submission" date="2019-08" db="EMBL/GenBank/DDBJ databases">
        <authorList>
            <person name="Peeters C."/>
        </authorList>
    </citation>
    <scope>NUCLEOTIDE SEQUENCE [LARGE SCALE GENOMIC DNA]</scope>
    <source>
        <strain evidence="5 6">LMG 31011</strain>
    </source>
</reference>
<dbReference type="Proteomes" id="UP000366819">
    <property type="component" value="Unassembled WGS sequence"/>
</dbReference>
<dbReference type="SUPFAM" id="SSF52540">
    <property type="entry name" value="P-loop containing nucleoside triphosphate hydrolases"/>
    <property type="match status" value="1"/>
</dbReference>
<gene>
    <name evidence="5" type="ORF">PAQ31011_01487</name>
</gene>
<dbReference type="InterPro" id="IPR001482">
    <property type="entry name" value="T2SS/T4SS_dom"/>
</dbReference>
<keyword evidence="6" id="KW-1185">Reference proteome</keyword>
<keyword evidence="2" id="KW-0547">Nucleotide-binding</keyword>
<comment type="similarity">
    <text evidence="1">Belongs to the GSP E family.</text>
</comment>